<evidence type="ECO:0000256" key="1">
    <source>
        <dbReference type="SAM" id="Phobius"/>
    </source>
</evidence>
<reference evidence="3" key="1">
    <citation type="journal article" date="2015" name="PLoS Genet.">
        <title>The dynamic genome and transcriptome of the human fungal pathogen Blastomyces and close relative Emmonsia.</title>
        <authorList>
            <person name="Munoz J.F."/>
            <person name="Gauthier G.M."/>
            <person name="Desjardins C.A."/>
            <person name="Gallo J.E."/>
            <person name="Holder J."/>
            <person name="Sullivan T.D."/>
            <person name="Marty A.J."/>
            <person name="Carmen J.C."/>
            <person name="Chen Z."/>
            <person name="Ding L."/>
            <person name="Gujja S."/>
            <person name="Magrini V."/>
            <person name="Misas E."/>
            <person name="Mitreva M."/>
            <person name="Priest M."/>
            <person name="Saif S."/>
            <person name="Whiston E.A."/>
            <person name="Young S."/>
            <person name="Zeng Q."/>
            <person name="Goldman W.E."/>
            <person name="Mardis E.R."/>
            <person name="Taylor J.W."/>
            <person name="McEwen J.G."/>
            <person name="Clay O.K."/>
            <person name="Klein B.S."/>
            <person name="Cuomo C.A."/>
        </authorList>
    </citation>
    <scope>NUCLEOTIDE SEQUENCE [LARGE SCALE GENOMIC DNA]</scope>
    <source>
        <strain evidence="3">ER-3 / ATCC MYA-2586</strain>
    </source>
</reference>
<name>A0ABP2EUK3_AJEDR</name>
<dbReference type="GeneID" id="69025116"/>
<dbReference type="EMBL" id="EQ999975">
    <property type="protein sequence ID" value="EEQ87602.1"/>
    <property type="molecule type" value="Genomic_DNA"/>
</dbReference>
<dbReference type="RefSeq" id="XP_045274895.1">
    <property type="nucleotide sequence ID" value="XM_045418275.1"/>
</dbReference>
<evidence type="ECO:0000313" key="3">
    <source>
        <dbReference type="Proteomes" id="UP000002039"/>
    </source>
</evidence>
<keyword evidence="1" id="KW-0472">Membrane</keyword>
<dbReference type="Proteomes" id="UP000002039">
    <property type="component" value="Unassembled WGS sequence"/>
</dbReference>
<accession>A0ABP2EUK3</accession>
<keyword evidence="1" id="KW-1133">Transmembrane helix</keyword>
<proteinExistence type="predicted"/>
<evidence type="ECO:0000313" key="2">
    <source>
        <dbReference type="EMBL" id="EEQ87602.1"/>
    </source>
</evidence>
<sequence>MIRAVELRTLPGSGSVSRWERSHMFREQRAEETDRTPNALLCVPGIILVAVVGFDSMGVILPMDIKQLPVGNLDQLTTRRCNWLRAAFREAVTLRTHAYKGKVNPYTVLVTDPATLWIFSGLA</sequence>
<keyword evidence="1" id="KW-0812">Transmembrane</keyword>
<protein>
    <submittedName>
        <fullName evidence="2">Uncharacterized protein</fullName>
    </submittedName>
</protein>
<keyword evidence="3" id="KW-1185">Reference proteome</keyword>
<gene>
    <name evidence="2" type="ORF">BDCG_02722</name>
</gene>
<feature type="transmembrane region" description="Helical" evidence="1">
    <location>
        <begin position="38"/>
        <end position="61"/>
    </location>
</feature>
<organism evidence="2 3">
    <name type="scientific">Ajellomyces dermatitidis (strain ER-3 / ATCC MYA-2586)</name>
    <name type="common">Blastomyces dermatitidis</name>
    <dbReference type="NCBI Taxonomy" id="559297"/>
    <lineage>
        <taxon>Eukaryota</taxon>
        <taxon>Fungi</taxon>
        <taxon>Dikarya</taxon>
        <taxon>Ascomycota</taxon>
        <taxon>Pezizomycotina</taxon>
        <taxon>Eurotiomycetes</taxon>
        <taxon>Eurotiomycetidae</taxon>
        <taxon>Onygenales</taxon>
        <taxon>Ajellomycetaceae</taxon>
        <taxon>Blastomyces</taxon>
    </lineage>
</organism>